<feature type="transmembrane region" description="Helical" evidence="7">
    <location>
        <begin position="137"/>
        <end position="155"/>
    </location>
</feature>
<comment type="similarity">
    <text evidence="2">Belongs to the EamA transporter family.</text>
</comment>
<dbReference type="InterPro" id="IPR051258">
    <property type="entry name" value="Diverse_Substrate_Transporter"/>
</dbReference>
<dbReference type="SUPFAM" id="SSF103481">
    <property type="entry name" value="Multidrug resistance efflux transporter EmrE"/>
    <property type="match status" value="2"/>
</dbReference>
<dbReference type="Pfam" id="PF00892">
    <property type="entry name" value="EamA"/>
    <property type="match status" value="2"/>
</dbReference>
<keyword evidence="4 7" id="KW-0812">Transmembrane</keyword>
<keyword evidence="10" id="KW-1185">Reference proteome</keyword>
<evidence type="ECO:0000256" key="7">
    <source>
        <dbReference type="SAM" id="Phobius"/>
    </source>
</evidence>
<keyword evidence="6 7" id="KW-0472">Membrane</keyword>
<evidence type="ECO:0000256" key="1">
    <source>
        <dbReference type="ARBA" id="ARBA00004651"/>
    </source>
</evidence>
<feature type="transmembrane region" description="Helical" evidence="7">
    <location>
        <begin position="167"/>
        <end position="184"/>
    </location>
</feature>
<keyword evidence="5 7" id="KW-1133">Transmembrane helix</keyword>
<protein>
    <submittedName>
        <fullName evidence="9">DMT family transporter</fullName>
    </submittedName>
</protein>
<dbReference type="RefSeq" id="WP_344929460.1">
    <property type="nucleotide sequence ID" value="NZ_BAAAYK010000038.1"/>
</dbReference>
<dbReference type="InterPro" id="IPR000620">
    <property type="entry name" value="EamA_dom"/>
</dbReference>
<dbReference type="PROSITE" id="PS51257">
    <property type="entry name" value="PROKAR_LIPOPROTEIN"/>
    <property type="match status" value="1"/>
</dbReference>
<feature type="domain" description="EamA" evidence="8">
    <location>
        <begin position="166"/>
        <end position="302"/>
    </location>
</feature>
<feature type="transmembrane region" description="Helical" evidence="7">
    <location>
        <begin position="79"/>
        <end position="99"/>
    </location>
</feature>
<dbReference type="PANTHER" id="PTHR42920">
    <property type="entry name" value="OS03G0707200 PROTEIN-RELATED"/>
    <property type="match status" value="1"/>
</dbReference>
<evidence type="ECO:0000256" key="6">
    <source>
        <dbReference type="ARBA" id="ARBA00023136"/>
    </source>
</evidence>
<evidence type="ECO:0000256" key="2">
    <source>
        <dbReference type="ARBA" id="ARBA00007362"/>
    </source>
</evidence>
<dbReference type="EMBL" id="BAAAYK010000038">
    <property type="protein sequence ID" value="GAA3361794.1"/>
    <property type="molecule type" value="Genomic_DNA"/>
</dbReference>
<evidence type="ECO:0000256" key="3">
    <source>
        <dbReference type="ARBA" id="ARBA00022475"/>
    </source>
</evidence>
<comment type="caution">
    <text evidence="9">The sequence shown here is derived from an EMBL/GenBank/DDBJ whole genome shotgun (WGS) entry which is preliminary data.</text>
</comment>
<evidence type="ECO:0000256" key="5">
    <source>
        <dbReference type="ARBA" id="ARBA00022989"/>
    </source>
</evidence>
<evidence type="ECO:0000313" key="10">
    <source>
        <dbReference type="Proteomes" id="UP001500483"/>
    </source>
</evidence>
<evidence type="ECO:0000259" key="8">
    <source>
        <dbReference type="Pfam" id="PF00892"/>
    </source>
</evidence>
<sequence length="309" mass="31136">MVTDRTAPSPVRGRAARPAAAPVLLVVAGAGCLSGSALFVKLAEVGSGTAAFLRCAIALVALVPLAVREHRGHGPLEPALRRWAVASGVLLGLDYVLWTQSILDVGAGIATVLNNVQVLAFPLLALVFGGTPMGRRFLFACPVMLAGIALTSGLFTSGAQAAHQGRGVLLGVASGVAYAGYLHLNRLSGHRSPRHVVAPVCLATAAAAVVTGGVGAVATGITADLPAMSWLWLVLLALVGQVAAWLLLAAGGRGLAPGTSASLLLLQPVLAVGLGVLVLRESPTAVQLAGCATVVAAVWFANRPSTSDI</sequence>
<evidence type="ECO:0000256" key="4">
    <source>
        <dbReference type="ARBA" id="ARBA00022692"/>
    </source>
</evidence>
<dbReference type="PANTHER" id="PTHR42920:SF11">
    <property type="entry name" value="INNER MEMBRANE PROTEIN YTFF"/>
    <property type="match status" value="1"/>
</dbReference>
<feature type="transmembrane region" description="Helical" evidence="7">
    <location>
        <begin position="196"/>
        <end position="218"/>
    </location>
</feature>
<feature type="domain" description="EamA" evidence="8">
    <location>
        <begin position="23"/>
        <end position="152"/>
    </location>
</feature>
<reference evidence="10" key="1">
    <citation type="journal article" date="2019" name="Int. J. Syst. Evol. Microbiol.">
        <title>The Global Catalogue of Microorganisms (GCM) 10K type strain sequencing project: providing services to taxonomists for standard genome sequencing and annotation.</title>
        <authorList>
            <consortium name="The Broad Institute Genomics Platform"/>
            <consortium name="The Broad Institute Genome Sequencing Center for Infectious Disease"/>
            <person name="Wu L."/>
            <person name="Ma J."/>
        </authorList>
    </citation>
    <scope>NUCLEOTIDE SEQUENCE [LARGE SCALE GENOMIC DNA]</scope>
    <source>
        <strain evidence="10">JCM 9687</strain>
    </source>
</reference>
<dbReference type="InterPro" id="IPR037185">
    <property type="entry name" value="EmrE-like"/>
</dbReference>
<proteinExistence type="inferred from homology"/>
<dbReference type="Proteomes" id="UP001500483">
    <property type="component" value="Unassembled WGS sequence"/>
</dbReference>
<feature type="transmembrane region" description="Helical" evidence="7">
    <location>
        <begin position="261"/>
        <end position="279"/>
    </location>
</feature>
<feature type="transmembrane region" description="Helical" evidence="7">
    <location>
        <begin position="285"/>
        <end position="302"/>
    </location>
</feature>
<evidence type="ECO:0000313" key="9">
    <source>
        <dbReference type="EMBL" id="GAA3361794.1"/>
    </source>
</evidence>
<feature type="transmembrane region" description="Helical" evidence="7">
    <location>
        <begin position="49"/>
        <end position="67"/>
    </location>
</feature>
<name>A0ABP6RW72_9PSEU</name>
<comment type="subcellular location">
    <subcellularLocation>
        <location evidence="1">Cell membrane</location>
        <topology evidence="1">Multi-pass membrane protein</topology>
    </subcellularLocation>
</comment>
<feature type="transmembrane region" description="Helical" evidence="7">
    <location>
        <begin position="230"/>
        <end position="249"/>
    </location>
</feature>
<organism evidence="9 10">
    <name type="scientific">Saccharopolyspora gregorii</name>
    <dbReference type="NCBI Taxonomy" id="33914"/>
    <lineage>
        <taxon>Bacteria</taxon>
        <taxon>Bacillati</taxon>
        <taxon>Actinomycetota</taxon>
        <taxon>Actinomycetes</taxon>
        <taxon>Pseudonocardiales</taxon>
        <taxon>Pseudonocardiaceae</taxon>
        <taxon>Saccharopolyspora</taxon>
    </lineage>
</organism>
<keyword evidence="3" id="KW-1003">Cell membrane</keyword>
<accession>A0ABP6RW72</accession>
<feature type="transmembrane region" description="Helical" evidence="7">
    <location>
        <begin position="105"/>
        <end position="130"/>
    </location>
</feature>
<gene>
    <name evidence="9" type="ORF">GCM10020366_47160</name>
</gene>
<feature type="transmembrane region" description="Helical" evidence="7">
    <location>
        <begin position="21"/>
        <end position="43"/>
    </location>
</feature>